<evidence type="ECO:0000256" key="3">
    <source>
        <dbReference type="ARBA" id="ARBA00022679"/>
    </source>
</evidence>
<dbReference type="RefSeq" id="WP_069992226.1">
    <property type="nucleotide sequence ID" value="NZ_LJGV01000022.1"/>
</dbReference>
<dbReference type="InterPro" id="IPR050519">
    <property type="entry name" value="Glycosyltransf_28_UgtP"/>
</dbReference>
<dbReference type="EMBL" id="LJGV01000022">
    <property type="protein sequence ID" value="OEU99313.1"/>
    <property type="molecule type" value="Genomic_DNA"/>
</dbReference>
<dbReference type="PANTHER" id="PTHR43025:SF3">
    <property type="entry name" value="MONOGALACTOSYLDIACYLGLYCEROL SYNTHASE 1, CHLOROPLASTIC"/>
    <property type="match status" value="1"/>
</dbReference>
<dbReference type="AlphaFoldDB" id="A0A1E7K5V9"/>
<dbReference type="PANTHER" id="PTHR43025">
    <property type="entry name" value="MONOGALACTOSYLDIACYLGLYCEROL SYNTHASE"/>
    <property type="match status" value="1"/>
</dbReference>
<dbReference type="GO" id="GO:0016020">
    <property type="term" value="C:membrane"/>
    <property type="evidence" value="ECO:0007669"/>
    <property type="project" value="GOC"/>
</dbReference>
<protein>
    <submittedName>
        <fullName evidence="5">Galactosyldiacylglycerol synthase</fullName>
    </submittedName>
</protein>
<dbReference type="Gene3D" id="3.40.50.2000">
    <property type="entry name" value="Glycogen Phosphorylase B"/>
    <property type="match status" value="1"/>
</dbReference>
<feature type="domain" description="Diacylglycerol glucosyltransferase N-terminal" evidence="4">
    <location>
        <begin position="16"/>
        <end position="167"/>
    </location>
</feature>
<proteinExistence type="inferred from homology"/>
<dbReference type="Proteomes" id="UP000175829">
    <property type="component" value="Unassembled WGS sequence"/>
</dbReference>
<name>A0A1E7K5V9_9ACTN</name>
<dbReference type="Pfam" id="PF06925">
    <property type="entry name" value="MGDG_synth"/>
    <property type="match status" value="1"/>
</dbReference>
<gene>
    <name evidence="5" type="ORF">AN217_17520</name>
</gene>
<dbReference type="GO" id="GO:0009247">
    <property type="term" value="P:glycolipid biosynthetic process"/>
    <property type="evidence" value="ECO:0007669"/>
    <property type="project" value="InterPro"/>
</dbReference>
<dbReference type="GO" id="GO:0016758">
    <property type="term" value="F:hexosyltransferase activity"/>
    <property type="evidence" value="ECO:0007669"/>
    <property type="project" value="InterPro"/>
</dbReference>
<organism evidence="5 6">
    <name type="scientific">Streptomyces qinglanensis</name>
    <dbReference type="NCBI Taxonomy" id="943816"/>
    <lineage>
        <taxon>Bacteria</taxon>
        <taxon>Bacillati</taxon>
        <taxon>Actinomycetota</taxon>
        <taxon>Actinomycetes</taxon>
        <taxon>Kitasatosporales</taxon>
        <taxon>Streptomycetaceae</taxon>
        <taxon>Streptomyces</taxon>
    </lineage>
</organism>
<comment type="caution">
    <text evidence="5">The sequence shown here is derived from an EMBL/GenBank/DDBJ whole genome shotgun (WGS) entry which is preliminary data.</text>
</comment>
<dbReference type="PATRIC" id="fig|943816.4.peg.2989"/>
<evidence type="ECO:0000256" key="1">
    <source>
        <dbReference type="ARBA" id="ARBA00006962"/>
    </source>
</evidence>
<sequence length="384" mass="40135">MPHRFLLLSASMGAGHDAVAHELAHRLRARGHPAVVRDILGMLPAGSGRALRTGYRGTVRHAPKLYGAVYASFLATAAAPGPRPSSAPLAALAERPLLRTVAELRPDVVVPTFHLSAQVTGRLRARGALEVPAAVVVVDFAVHRGWLHPGNDLHLCVTEAAAAQVRSALGGPARSTGPVVPARFFRARDVEGRWRALLDRHVAAAAQHTRPLSAERPAVLMSTGAWGVGTRLMETARQLADHGCVPVLLCGNDARLRHRAARHPGLLPLGWVTDLPGLMAATHVLLDNAAGQTAAQALAAGLPVVCHRPLPGHAEAGVRAMAQAGLSRYAAGAAEPAHSAHELAFPGPARARLTAAARAALRGDPVDELLELAGRVDTADSRTA</sequence>
<dbReference type="InterPro" id="IPR009695">
    <property type="entry name" value="Diacylglyc_glucosyltr_N"/>
</dbReference>
<dbReference type="SUPFAM" id="SSF53756">
    <property type="entry name" value="UDP-Glycosyltransferase/glycogen phosphorylase"/>
    <property type="match status" value="1"/>
</dbReference>
<keyword evidence="3" id="KW-0808">Transferase</keyword>
<keyword evidence="2" id="KW-0328">Glycosyltransferase</keyword>
<evidence type="ECO:0000256" key="2">
    <source>
        <dbReference type="ARBA" id="ARBA00022676"/>
    </source>
</evidence>
<evidence type="ECO:0000313" key="6">
    <source>
        <dbReference type="Proteomes" id="UP000175829"/>
    </source>
</evidence>
<reference evidence="5 6" key="1">
    <citation type="journal article" date="2016" name="Front. Microbiol.">
        <title>Comparative Genomics Analysis of Streptomyces Species Reveals Their Adaptation to the Marine Environment and Their Diversity at the Genomic Level.</title>
        <authorList>
            <person name="Tian X."/>
            <person name="Zhang Z."/>
            <person name="Yang T."/>
            <person name="Chen M."/>
            <person name="Li J."/>
            <person name="Chen F."/>
            <person name="Yang J."/>
            <person name="Li W."/>
            <person name="Zhang B."/>
            <person name="Zhang Z."/>
            <person name="Wu J."/>
            <person name="Zhang C."/>
            <person name="Long L."/>
            <person name="Xiao J."/>
        </authorList>
    </citation>
    <scope>NUCLEOTIDE SEQUENCE [LARGE SCALE GENOMIC DNA]</scope>
    <source>
        <strain evidence="5 6">SCSIO M10379</strain>
    </source>
</reference>
<comment type="similarity">
    <text evidence="1">Belongs to the glycosyltransferase 28 family.</text>
</comment>
<evidence type="ECO:0000313" key="5">
    <source>
        <dbReference type="EMBL" id="OEU99313.1"/>
    </source>
</evidence>
<evidence type="ECO:0000259" key="4">
    <source>
        <dbReference type="Pfam" id="PF06925"/>
    </source>
</evidence>
<accession>A0A1E7K5V9</accession>